<accession>A0A2N3XRW8</accession>
<dbReference type="STRING" id="994479.GCA_000194155_06350"/>
<dbReference type="RefSeq" id="WP_010313121.1">
    <property type="nucleotide sequence ID" value="NZ_CP061007.1"/>
</dbReference>
<keyword evidence="3" id="KW-1185">Reference proteome</keyword>
<comment type="caution">
    <text evidence="2">The sequence shown here is derived from an EMBL/GenBank/DDBJ whole genome shotgun (WGS) entry which is preliminary data.</text>
</comment>
<feature type="signal peptide" evidence="1">
    <location>
        <begin position="1"/>
        <end position="28"/>
    </location>
</feature>
<name>A0A2N3XRW8_SACSN</name>
<evidence type="ECO:0000256" key="1">
    <source>
        <dbReference type="SAM" id="SignalP"/>
    </source>
</evidence>
<reference evidence="2" key="1">
    <citation type="submission" date="2017-12" db="EMBL/GenBank/DDBJ databases">
        <title>Sequencing the genomes of 1000 Actinobacteria strains.</title>
        <authorList>
            <person name="Klenk H.-P."/>
        </authorList>
    </citation>
    <scope>NUCLEOTIDE SEQUENCE [LARGE SCALE GENOMIC DNA]</scope>
    <source>
        <strain evidence="2">DSM 44228</strain>
    </source>
</reference>
<dbReference type="AlphaFoldDB" id="A0A2N3XRW8"/>
<dbReference type="Proteomes" id="UP000233786">
    <property type="component" value="Unassembled WGS sequence"/>
</dbReference>
<keyword evidence="1" id="KW-0732">Signal</keyword>
<gene>
    <name evidence="2" type="ORF">A8926_0955</name>
</gene>
<organism evidence="2 3">
    <name type="scientific">Saccharopolyspora spinosa</name>
    <dbReference type="NCBI Taxonomy" id="60894"/>
    <lineage>
        <taxon>Bacteria</taxon>
        <taxon>Bacillati</taxon>
        <taxon>Actinomycetota</taxon>
        <taxon>Actinomycetes</taxon>
        <taxon>Pseudonocardiales</taxon>
        <taxon>Pseudonocardiaceae</taxon>
        <taxon>Saccharopolyspora</taxon>
    </lineage>
</organism>
<sequence>MQTWAKRGVQAALVTGGMLAVGTGVASAAGTCPERPAPPLGKSALPPVLDDLGDDEVPADRCFAGELFAANSGTRYNAPLVESRASHSVTALTGTLDPVRDLLPAVENELTQEMPALRDLHWHAPSQTSPLHLAGWVADPADARPLDIVPGLSPFDGDRPVTPAEGFHRSLSWAGPIGEVIQGGANTLDEGAFRTGALLDVPADLMIPHDDLVYFDGFTGPAGGIVELWEDVLTHGPGGLVTPEQVDLTSAELPGLRSDLHTVPGEILAGALSAVAAEPTPRADLMPLEVPGEYQMRANEVPDLVGLPLLNVSKTPGTVERSESPGVTAPLPVVGDLNAFGGGQTSVPQVSRITSALDGTAPRTAHPEFTEAPLQSNVAVKVVDELAAAVPPEQVVTRNPFRQMPAPRTGGVALPVLGGGVPDITAVQGETLPTPGLNPQAALRTLENADTVVFNRI</sequence>
<evidence type="ECO:0008006" key="4">
    <source>
        <dbReference type="Google" id="ProtNLM"/>
    </source>
</evidence>
<protein>
    <recommendedName>
        <fullName evidence="4">Secreted protein</fullName>
    </recommendedName>
</protein>
<dbReference type="EMBL" id="PJNB01000001">
    <property type="protein sequence ID" value="PKW13428.1"/>
    <property type="molecule type" value="Genomic_DNA"/>
</dbReference>
<evidence type="ECO:0000313" key="2">
    <source>
        <dbReference type="EMBL" id="PKW13428.1"/>
    </source>
</evidence>
<feature type="chain" id="PRO_5014762394" description="Secreted protein" evidence="1">
    <location>
        <begin position="29"/>
        <end position="457"/>
    </location>
</feature>
<proteinExistence type="predicted"/>
<evidence type="ECO:0000313" key="3">
    <source>
        <dbReference type="Proteomes" id="UP000233786"/>
    </source>
</evidence>
<dbReference type="OrthoDB" id="3661198at2"/>